<keyword evidence="4" id="KW-0430">Lectin</keyword>
<proteinExistence type="predicted"/>
<dbReference type="GO" id="GO:0048544">
    <property type="term" value="P:recognition of pollen"/>
    <property type="evidence" value="ECO:0007669"/>
    <property type="project" value="InterPro"/>
</dbReference>
<dbReference type="PANTHER" id="PTHR32444">
    <property type="entry name" value="BULB-TYPE LECTIN DOMAIN-CONTAINING PROTEIN"/>
    <property type="match status" value="1"/>
</dbReference>
<organism evidence="4 5">
    <name type="scientific">Prunus dulcis</name>
    <name type="common">Almond</name>
    <name type="synonym">Amygdalus dulcis</name>
    <dbReference type="NCBI Taxonomy" id="3755"/>
    <lineage>
        <taxon>Eukaryota</taxon>
        <taxon>Viridiplantae</taxon>
        <taxon>Streptophyta</taxon>
        <taxon>Embryophyta</taxon>
        <taxon>Tracheophyta</taxon>
        <taxon>Spermatophyta</taxon>
        <taxon>Magnoliopsida</taxon>
        <taxon>eudicotyledons</taxon>
        <taxon>Gunneridae</taxon>
        <taxon>Pentapetalae</taxon>
        <taxon>rosids</taxon>
        <taxon>fabids</taxon>
        <taxon>Rosales</taxon>
        <taxon>Rosaceae</taxon>
        <taxon>Amygdaloideae</taxon>
        <taxon>Amygdaleae</taxon>
        <taxon>Prunus</taxon>
    </lineage>
</organism>
<name>A0A5E4GPQ1_PRUDU</name>
<dbReference type="SUPFAM" id="SSF50978">
    <property type="entry name" value="WD40 repeat-like"/>
    <property type="match status" value="1"/>
</dbReference>
<evidence type="ECO:0000313" key="4">
    <source>
        <dbReference type="EMBL" id="VVA41690.1"/>
    </source>
</evidence>
<keyword evidence="2" id="KW-1015">Disulfide bond</keyword>
<evidence type="ECO:0000256" key="2">
    <source>
        <dbReference type="ARBA" id="ARBA00023157"/>
    </source>
</evidence>
<dbReference type="EMBL" id="CABIKO010001435">
    <property type="protein sequence ID" value="VVA41690.1"/>
    <property type="molecule type" value="Genomic_DNA"/>
</dbReference>
<sequence>MSCFSPRDDSIVAIGMDNSTIVIYNLHSDEVTWKLEGHAKRVTSLAFSNTLNVLVSSESDSPYIVQTKRNTPLTGSSGVLKLSSPGILVPVDHKNTTGDTLIPGMKLVRNKITCFNWHLTLWKNPQDPSQGHYAYQLGPYGYHKLILREGSVIKYRTAPWNGIQFSGMHNLNPTYDFVLDNDDEVYYGYKLLNSSTLFRLALIQDGFGLSYIGSDGNQGWVVYLRATTDICDKYGISGPNGACNIDKSPVCSCLKGFIPNFQQDWDLVEWSYSCVRKSQLNCSGDIFIRTLG</sequence>
<dbReference type="Pfam" id="PF00954">
    <property type="entry name" value="S_locus_glycop"/>
    <property type="match status" value="1"/>
</dbReference>
<evidence type="ECO:0000256" key="1">
    <source>
        <dbReference type="ARBA" id="ARBA00022729"/>
    </source>
</evidence>
<dbReference type="InParanoid" id="A0A5E4GPQ1"/>
<dbReference type="Proteomes" id="UP000327085">
    <property type="component" value="Unassembled WGS sequence"/>
</dbReference>
<gene>
    <name evidence="4" type="ORF">ALMOND_2B009321</name>
</gene>
<evidence type="ECO:0000313" key="5">
    <source>
        <dbReference type="Proteomes" id="UP000327085"/>
    </source>
</evidence>
<keyword evidence="4" id="KW-0675">Receptor</keyword>
<dbReference type="InterPro" id="IPR036322">
    <property type="entry name" value="WD40_repeat_dom_sf"/>
</dbReference>
<evidence type="ECO:0000259" key="3">
    <source>
        <dbReference type="Pfam" id="PF00954"/>
    </source>
</evidence>
<dbReference type="AlphaFoldDB" id="A0A5E4GPQ1"/>
<dbReference type="InterPro" id="IPR000858">
    <property type="entry name" value="S_locus_glycoprot_dom"/>
</dbReference>
<accession>A0A5E4GPQ1</accession>
<dbReference type="PANTHER" id="PTHR32444:SF247">
    <property type="entry name" value="OS01G0958200 PROTEIN"/>
    <property type="match status" value="1"/>
</dbReference>
<reference evidence="5" key="1">
    <citation type="journal article" date="2020" name="Plant J.">
        <title>Transposons played a major role in the diversification between the closely related almond and peach genomes: results from the almond genome sequence.</title>
        <authorList>
            <person name="Alioto T."/>
            <person name="Alexiou K.G."/>
            <person name="Bardil A."/>
            <person name="Barteri F."/>
            <person name="Castanera R."/>
            <person name="Cruz F."/>
            <person name="Dhingra A."/>
            <person name="Duval H."/>
            <person name="Fernandez I Marti A."/>
            <person name="Frias L."/>
            <person name="Galan B."/>
            <person name="Garcia J.L."/>
            <person name="Howad W."/>
            <person name="Gomez-Garrido J."/>
            <person name="Gut M."/>
            <person name="Julca I."/>
            <person name="Morata J."/>
            <person name="Puigdomenech P."/>
            <person name="Ribeca P."/>
            <person name="Rubio Cabetas M.J."/>
            <person name="Vlasova A."/>
            <person name="Wirthensohn M."/>
            <person name="Garcia-Mas J."/>
            <person name="Gabaldon T."/>
            <person name="Casacuberta J.M."/>
            <person name="Arus P."/>
        </authorList>
    </citation>
    <scope>NUCLEOTIDE SEQUENCE [LARGE SCALE GENOMIC DNA]</scope>
    <source>
        <strain evidence="5">cv. Texas</strain>
    </source>
</reference>
<dbReference type="GO" id="GO:0030246">
    <property type="term" value="F:carbohydrate binding"/>
    <property type="evidence" value="ECO:0007669"/>
    <property type="project" value="UniProtKB-KW"/>
</dbReference>
<dbReference type="Gramene" id="VVA41690">
    <property type="protein sequence ID" value="VVA41690"/>
    <property type="gene ID" value="Prudul26B009321"/>
</dbReference>
<dbReference type="Gene3D" id="2.130.10.10">
    <property type="entry name" value="YVTN repeat-like/Quinoprotein amine dehydrogenase"/>
    <property type="match status" value="1"/>
</dbReference>
<feature type="domain" description="S-locus glycoprotein" evidence="3">
    <location>
        <begin position="155"/>
        <end position="260"/>
    </location>
</feature>
<protein>
    <submittedName>
        <fullName evidence="4">PREDICTED: G-type lectin S-receptor</fullName>
    </submittedName>
</protein>
<dbReference type="InterPro" id="IPR015943">
    <property type="entry name" value="WD40/YVTN_repeat-like_dom_sf"/>
</dbReference>
<keyword evidence="1" id="KW-0732">Signal</keyword>